<gene>
    <name evidence="2" type="ORF">AU255_12440</name>
</gene>
<dbReference type="EMBL" id="LPUF01000001">
    <property type="protein sequence ID" value="OQK18582.1"/>
    <property type="molecule type" value="Genomic_DNA"/>
</dbReference>
<feature type="transmembrane region" description="Helical" evidence="1">
    <location>
        <begin position="26"/>
        <end position="45"/>
    </location>
</feature>
<name>A0A1V8MAQ4_9GAMM</name>
<keyword evidence="1" id="KW-0812">Transmembrane</keyword>
<dbReference type="RefSeq" id="WP_080523180.1">
    <property type="nucleotide sequence ID" value="NZ_LPUF01000001.1"/>
</dbReference>
<evidence type="ECO:0000313" key="3">
    <source>
        <dbReference type="Proteomes" id="UP000191980"/>
    </source>
</evidence>
<dbReference type="STRING" id="1420851.AU255_12440"/>
<proteinExistence type="predicted"/>
<dbReference type="Proteomes" id="UP000191980">
    <property type="component" value="Unassembled WGS sequence"/>
</dbReference>
<comment type="caution">
    <text evidence="2">The sequence shown here is derived from an EMBL/GenBank/DDBJ whole genome shotgun (WGS) entry which is preliminary data.</text>
</comment>
<feature type="transmembrane region" description="Helical" evidence="1">
    <location>
        <begin position="51"/>
        <end position="70"/>
    </location>
</feature>
<protein>
    <submittedName>
        <fullName evidence="2">Uncharacterized protein</fullName>
    </submittedName>
</protein>
<sequence length="128" mass="14766">MDEDGWKKLEYFTELYKFNWNFARNLVFVTITFASALASYCIKNIGESPQLAYGLLLAMIPNLFIVVLFFKSDKAIQYNARKVTKSAHAIGLKDFPELKALTRFMLLAVIICFIFTIGLFLMFLQFLP</sequence>
<keyword evidence="3" id="KW-1185">Reference proteome</keyword>
<feature type="transmembrane region" description="Helical" evidence="1">
    <location>
        <begin position="104"/>
        <end position="127"/>
    </location>
</feature>
<accession>A0A1V8MAQ4</accession>
<organism evidence="2 3">
    <name type="scientific">Methyloprofundus sedimenti</name>
    <dbReference type="NCBI Taxonomy" id="1420851"/>
    <lineage>
        <taxon>Bacteria</taxon>
        <taxon>Pseudomonadati</taxon>
        <taxon>Pseudomonadota</taxon>
        <taxon>Gammaproteobacteria</taxon>
        <taxon>Methylococcales</taxon>
        <taxon>Methylococcaceae</taxon>
        <taxon>Methyloprofundus</taxon>
    </lineage>
</organism>
<keyword evidence="1" id="KW-0472">Membrane</keyword>
<dbReference type="AlphaFoldDB" id="A0A1V8MAQ4"/>
<keyword evidence="1" id="KW-1133">Transmembrane helix</keyword>
<reference evidence="2 3" key="1">
    <citation type="submission" date="2015-12" db="EMBL/GenBank/DDBJ databases">
        <authorList>
            <person name="Shamseldin A."/>
            <person name="Moawad H."/>
            <person name="Abd El-Rahim W.M."/>
            <person name="Sadowsky M.J."/>
        </authorList>
    </citation>
    <scope>NUCLEOTIDE SEQUENCE [LARGE SCALE GENOMIC DNA]</scope>
    <source>
        <strain evidence="2 3">WF1</strain>
    </source>
</reference>
<evidence type="ECO:0000256" key="1">
    <source>
        <dbReference type="SAM" id="Phobius"/>
    </source>
</evidence>
<evidence type="ECO:0000313" key="2">
    <source>
        <dbReference type="EMBL" id="OQK18582.1"/>
    </source>
</evidence>